<reference evidence="1 2" key="1">
    <citation type="submission" date="2016-06" db="EMBL/GenBank/DDBJ databases">
        <title>Three novel species with peptidoglycan cell walls form the new genus Lacunisphaera gen. nov. in the family Opitutaceae of the verrucomicrobial subdivision 4.</title>
        <authorList>
            <person name="Rast P."/>
            <person name="Gloeckner I."/>
            <person name="Jogler M."/>
            <person name="Boedeker C."/>
            <person name="Jeske O."/>
            <person name="Wiegand S."/>
            <person name="Reinhardt R."/>
            <person name="Schumann P."/>
            <person name="Rohde M."/>
            <person name="Spring S."/>
            <person name="Gloeckner F.O."/>
            <person name="Jogler C."/>
        </authorList>
    </citation>
    <scope>NUCLEOTIDE SEQUENCE [LARGE SCALE GENOMIC DNA]</scope>
    <source>
        <strain evidence="1 2">IG16b</strain>
    </source>
</reference>
<dbReference type="Proteomes" id="UP000095228">
    <property type="component" value="Chromosome"/>
</dbReference>
<evidence type="ECO:0000313" key="2">
    <source>
        <dbReference type="Proteomes" id="UP000095228"/>
    </source>
</evidence>
<dbReference type="STRING" id="1838286.Verru16b_00780"/>
<accession>A0A1D8AS54</accession>
<name>A0A1D8AS54_9BACT</name>
<organism evidence="1 2">
    <name type="scientific">Lacunisphaera limnophila</name>
    <dbReference type="NCBI Taxonomy" id="1838286"/>
    <lineage>
        <taxon>Bacteria</taxon>
        <taxon>Pseudomonadati</taxon>
        <taxon>Verrucomicrobiota</taxon>
        <taxon>Opitutia</taxon>
        <taxon>Opitutales</taxon>
        <taxon>Opitutaceae</taxon>
        <taxon>Lacunisphaera</taxon>
    </lineage>
</organism>
<protein>
    <submittedName>
        <fullName evidence="1">Uncharacterized protein</fullName>
    </submittedName>
</protein>
<dbReference type="EMBL" id="CP016094">
    <property type="protein sequence ID" value="AOS43725.1"/>
    <property type="molecule type" value="Genomic_DNA"/>
</dbReference>
<dbReference type="OrthoDB" id="199805at2"/>
<evidence type="ECO:0000313" key="1">
    <source>
        <dbReference type="EMBL" id="AOS43725.1"/>
    </source>
</evidence>
<dbReference type="KEGG" id="obg:Verru16b_00780"/>
<dbReference type="PROSITE" id="PS51257">
    <property type="entry name" value="PROKAR_LIPOPROTEIN"/>
    <property type="match status" value="1"/>
</dbReference>
<dbReference type="AlphaFoldDB" id="A0A1D8AS54"/>
<proteinExistence type="predicted"/>
<gene>
    <name evidence="1" type="ORF">Verru16b_00780</name>
</gene>
<sequence>MNKLPRLLLCGFLLLSVTACTFVPKTGMRERRWLKNTIGSDLVYIEGDVKAYRSSGSYYYFKGGRLAVVTPNLLSADKITAGQ</sequence>
<dbReference type="RefSeq" id="WP_069961052.1">
    <property type="nucleotide sequence ID" value="NZ_CP016094.1"/>
</dbReference>
<keyword evidence="2" id="KW-1185">Reference proteome</keyword>